<protein>
    <submittedName>
        <fullName evidence="1">Uncharacterized protein</fullName>
    </submittedName>
</protein>
<sequence length="115" mass="12505">MLAPQQKSSSPAGTVSTSTLTLSLMNSSRFPETAQLAACKVASLREQFCPIWSLSEQLFGEVLCKLLANCSQCGRGITVENASRSNFPADILLRWPLGRQIEESDDVLSVEDNGR</sequence>
<dbReference type="Proteomes" id="UP001177670">
    <property type="component" value="Unassembled WGS sequence"/>
</dbReference>
<reference evidence="1" key="1">
    <citation type="submission" date="2021-10" db="EMBL/GenBank/DDBJ databases">
        <title>Melipona bicolor Genome sequencing and assembly.</title>
        <authorList>
            <person name="Araujo N.S."/>
            <person name="Arias M.C."/>
        </authorList>
    </citation>
    <scope>NUCLEOTIDE SEQUENCE</scope>
    <source>
        <strain evidence="1">USP_2M_L1-L4_2017</strain>
        <tissue evidence="1">Whole body</tissue>
    </source>
</reference>
<keyword evidence="2" id="KW-1185">Reference proteome</keyword>
<proteinExistence type="predicted"/>
<dbReference type="AlphaFoldDB" id="A0AA40FD21"/>
<comment type="caution">
    <text evidence="1">The sequence shown here is derived from an EMBL/GenBank/DDBJ whole genome shotgun (WGS) entry which is preliminary data.</text>
</comment>
<organism evidence="1 2">
    <name type="scientific">Melipona bicolor</name>
    <dbReference type="NCBI Taxonomy" id="60889"/>
    <lineage>
        <taxon>Eukaryota</taxon>
        <taxon>Metazoa</taxon>
        <taxon>Ecdysozoa</taxon>
        <taxon>Arthropoda</taxon>
        <taxon>Hexapoda</taxon>
        <taxon>Insecta</taxon>
        <taxon>Pterygota</taxon>
        <taxon>Neoptera</taxon>
        <taxon>Endopterygota</taxon>
        <taxon>Hymenoptera</taxon>
        <taxon>Apocrita</taxon>
        <taxon>Aculeata</taxon>
        <taxon>Apoidea</taxon>
        <taxon>Anthophila</taxon>
        <taxon>Apidae</taxon>
        <taxon>Melipona</taxon>
    </lineage>
</organism>
<gene>
    <name evidence="1" type="ORF">K0M31_018152</name>
</gene>
<name>A0AA40FD21_9HYME</name>
<accession>A0AA40FD21</accession>
<evidence type="ECO:0000313" key="1">
    <source>
        <dbReference type="EMBL" id="KAK1116763.1"/>
    </source>
</evidence>
<evidence type="ECO:0000313" key="2">
    <source>
        <dbReference type="Proteomes" id="UP001177670"/>
    </source>
</evidence>
<dbReference type="EMBL" id="JAHYIQ010000063">
    <property type="protein sequence ID" value="KAK1116763.1"/>
    <property type="molecule type" value="Genomic_DNA"/>
</dbReference>